<organism evidence="2">
    <name type="scientific">Tanacetum cinerariifolium</name>
    <name type="common">Dalmatian daisy</name>
    <name type="synonym">Chrysanthemum cinerariifolium</name>
    <dbReference type="NCBI Taxonomy" id="118510"/>
    <lineage>
        <taxon>Eukaryota</taxon>
        <taxon>Viridiplantae</taxon>
        <taxon>Streptophyta</taxon>
        <taxon>Embryophyta</taxon>
        <taxon>Tracheophyta</taxon>
        <taxon>Spermatophyta</taxon>
        <taxon>Magnoliopsida</taxon>
        <taxon>eudicotyledons</taxon>
        <taxon>Gunneridae</taxon>
        <taxon>Pentapetalae</taxon>
        <taxon>asterids</taxon>
        <taxon>campanulids</taxon>
        <taxon>Asterales</taxon>
        <taxon>Asteraceae</taxon>
        <taxon>Asteroideae</taxon>
        <taxon>Anthemideae</taxon>
        <taxon>Anthemidinae</taxon>
        <taxon>Tanacetum</taxon>
    </lineage>
</organism>
<proteinExistence type="predicted"/>
<feature type="compositionally biased region" description="Polar residues" evidence="1">
    <location>
        <begin position="97"/>
        <end position="109"/>
    </location>
</feature>
<sequence length="493" mass="56861">MNEEVFQAKGDLMKSIQTFLEKFNCISFEEKPKILLQAWYNFFAIQHAQPENPNELFLKLLEDLKELAEYDNSLSRDRPIFFDDNEDHSVQNKEYLENSSNEIATSNSNQEKEGPPQDSNICQIIREEYCIEVCEEQKQKMENTMLELVEICRQKELYCMHDNVEDIIESALNSKLLSINLNSQRLDKKKQESSISLNNTSQISPVYAIAPILSNKEPEYSLSMGYEHPNTTLETESDKVIKFGVEELVPILNKYEVTSEDKRECDVLVCEDSSTFDVCDNHSNILSDSNNDDDILSDDNAFEDIEYVEASLPNPEIASLEEENDESYNSLSFSDNSLPEFETFSDLTKETRSGSTITHADNSLPEYDPFCFEIEPDQGKLTSAVMNDIFDWKKSIYFLLLIIRYHREPPNDEFDLELEVISAVMKNIDELNKDECFYPGGEIDVSTNDEDVDYFPFTFVIQIFLPYLIYPEVSPLFLPAESEDTIFDLGIFV</sequence>
<name>A0A699HY09_TANCI</name>
<feature type="region of interest" description="Disordered" evidence="1">
    <location>
        <begin position="96"/>
        <end position="118"/>
    </location>
</feature>
<dbReference type="EMBL" id="BKCJ010213626">
    <property type="protein sequence ID" value="GEY82889.1"/>
    <property type="molecule type" value="Genomic_DNA"/>
</dbReference>
<gene>
    <name evidence="2" type="ORF">Tci_454863</name>
</gene>
<evidence type="ECO:0000256" key="1">
    <source>
        <dbReference type="SAM" id="MobiDB-lite"/>
    </source>
</evidence>
<protein>
    <submittedName>
        <fullName evidence="2">Uncharacterized protein</fullName>
    </submittedName>
</protein>
<dbReference type="AlphaFoldDB" id="A0A699HY09"/>
<comment type="caution">
    <text evidence="2">The sequence shown here is derived from an EMBL/GenBank/DDBJ whole genome shotgun (WGS) entry which is preliminary data.</text>
</comment>
<accession>A0A699HY09</accession>
<reference evidence="2" key="1">
    <citation type="journal article" date="2019" name="Sci. Rep.">
        <title>Draft genome of Tanacetum cinerariifolium, the natural source of mosquito coil.</title>
        <authorList>
            <person name="Yamashiro T."/>
            <person name="Shiraishi A."/>
            <person name="Satake H."/>
            <person name="Nakayama K."/>
        </authorList>
    </citation>
    <scope>NUCLEOTIDE SEQUENCE</scope>
</reference>
<evidence type="ECO:0000313" key="2">
    <source>
        <dbReference type="EMBL" id="GEY82889.1"/>
    </source>
</evidence>